<organism evidence="1 2">
    <name type="scientific">Portunus trituberculatus</name>
    <name type="common">Swimming crab</name>
    <name type="synonym">Neptunus trituberculatus</name>
    <dbReference type="NCBI Taxonomy" id="210409"/>
    <lineage>
        <taxon>Eukaryota</taxon>
        <taxon>Metazoa</taxon>
        <taxon>Ecdysozoa</taxon>
        <taxon>Arthropoda</taxon>
        <taxon>Crustacea</taxon>
        <taxon>Multicrustacea</taxon>
        <taxon>Malacostraca</taxon>
        <taxon>Eumalacostraca</taxon>
        <taxon>Eucarida</taxon>
        <taxon>Decapoda</taxon>
        <taxon>Pleocyemata</taxon>
        <taxon>Brachyura</taxon>
        <taxon>Eubrachyura</taxon>
        <taxon>Portunoidea</taxon>
        <taxon>Portunidae</taxon>
        <taxon>Portuninae</taxon>
        <taxon>Portunus</taxon>
    </lineage>
</organism>
<dbReference type="AlphaFoldDB" id="A0A5B7E9D8"/>
<sequence length="94" mass="10525">MRKCEAVSPCITQERRKKIALCSIILAVCGKKKKKNKSERWLSLPCCRRHCAAVPPLSLSVGVKLDMVTVLVRRALLTLDGFPHQPQKDRQADG</sequence>
<keyword evidence="2" id="KW-1185">Reference proteome</keyword>
<dbReference type="EMBL" id="VSRR010002315">
    <property type="protein sequence ID" value="MPC30770.1"/>
    <property type="molecule type" value="Genomic_DNA"/>
</dbReference>
<evidence type="ECO:0000313" key="1">
    <source>
        <dbReference type="EMBL" id="MPC30770.1"/>
    </source>
</evidence>
<accession>A0A5B7E9D8</accession>
<reference evidence="1 2" key="1">
    <citation type="submission" date="2019-05" db="EMBL/GenBank/DDBJ databases">
        <title>Another draft genome of Portunus trituberculatus and its Hox gene families provides insights of decapod evolution.</title>
        <authorList>
            <person name="Jeong J.-H."/>
            <person name="Song I."/>
            <person name="Kim S."/>
            <person name="Choi T."/>
            <person name="Kim D."/>
            <person name="Ryu S."/>
            <person name="Kim W."/>
        </authorList>
    </citation>
    <scope>NUCLEOTIDE SEQUENCE [LARGE SCALE GENOMIC DNA]</scope>
    <source>
        <tissue evidence="1">Muscle</tissue>
    </source>
</reference>
<evidence type="ECO:0000313" key="2">
    <source>
        <dbReference type="Proteomes" id="UP000324222"/>
    </source>
</evidence>
<dbReference type="Proteomes" id="UP000324222">
    <property type="component" value="Unassembled WGS sequence"/>
</dbReference>
<gene>
    <name evidence="1" type="ORF">E2C01_024039</name>
</gene>
<protein>
    <submittedName>
        <fullName evidence="1">Uncharacterized protein</fullName>
    </submittedName>
</protein>
<name>A0A5B7E9D8_PORTR</name>
<proteinExistence type="predicted"/>
<comment type="caution">
    <text evidence="1">The sequence shown here is derived from an EMBL/GenBank/DDBJ whole genome shotgun (WGS) entry which is preliminary data.</text>
</comment>